<dbReference type="SUPFAM" id="SSF161098">
    <property type="entry name" value="MetI-like"/>
    <property type="match status" value="1"/>
</dbReference>
<evidence type="ECO:0000313" key="10">
    <source>
        <dbReference type="EMBL" id="AOH82784.1"/>
    </source>
</evidence>
<sequence>MSAFLDAMQRVPPLLAQHLVLAFSALLLGIVISLPLAILSARRPGVARFALGFASLIQTIPTLALLALFYPLLLSLSALVGGGIPALGFLPSLLALTLYGLLPILRNAVTGLLGIDPAVIEAADGVGMTAWQKLRLVEAPLVAPVVMAGIRTAAVWTIGAATLSTTVGQASLGDMIFAGLQTQNWALVLAGCFSAAALALAVDALLGVVERGIARRRRGAVWGALAALAIGAGVALAPMWPSGETRVVIGAKGFSEQYILARVIGHRLEAAGYRVAYREGLGSGIALGALSGGDIDVYVDYTGTIWADTMKRTDVPPRAAIFAGVRDWAASTRGVTVLGGLGFENAYAFAMRGDDAARRGVKTIADLVPIAPKLRLATDIEFLDRPEWAAVKRAYGLEFGSAHPYQPTFMYRALESGAADVIPAFSSDGRIAADKLTVLGDPKGAIPGYDAILLLSPKHAKDVRFQAVLKPLIGRISVETMREANYLVDRDADKKSPEQAARWLEKRVGL</sequence>
<dbReference type="Gene3D" id="3.40.190.10">
    <property type="entry name" value="Periplasmic binding protein-like II"/>
    <property type="match status" value="1"/>
</dbReference>
<evidence type="ECO:0000256" key="4">
    <source>
        <dbReference type="ARBA" id="ARBA00022989"/>
    </source>
</evidence>
<dbReference type="GO" id="GO:0022857">
    <property type="term" value="F:transmembrane transporter activity"/>
    <property type="evidence" value="ECO:0007669"/>
    <property type="project" value="InterPro"/>
</dbReference>
<dbReference type="SUPFAM" id="SSF53850">
    <property type="entry name" value="Periplasmic binding protein-like II"/>
    <property type="match status" value="1"/>
</dbReference>
<dbReference type="Pfam" id="PF04069">
    <property type="entry name" value="OpuAC"/>
    <property type="match status" value="1"/>
</dbReference>
<evidence type="ECO:0000256" key="7">
    <source>
        <dbReference type="ARBA" id="ARBA00035652"/>
    </source>
</evidence>
<accession>A0A1B3Z5S4</accession>
<evidence type="ECO:0000259" key="9">
    <source>
        <dbReference type="PROSITE" id="PS50928"/>
    </source>
</evidence>
<feature type="domain" description="ABC transmembrane type-1" evidence="9">
    <location>
        <begin position="15"/>
        <end position="206"/>
    </location>
</feature>
<evidence type="ECO:0000256" key="6">
    <source>
        <dbReference type="ARBA" id="ARBA00035642"/>
    </source>
</evidence>
<dbReference type="PANTHER" id="PTHR30177">
    <property type="entry name" value="GLYCINE BETAINE/L-PROLINE TRANSPORT SYSTEM PERMEASE PROTEIN PROW"/>
    <property type="match status" value="1"/>
</dbReference>
<feature type="transmembrane region" description="Helical" evidence="8">
    <location>
        <begin position="220"/>
        <end position="240"/>
    </location>
</feature>
<keyword evidence="11" id="KW-1185">Reference proteome</keyword>
<comment type="similarity">
    <text evidence="8">Belongs to the binding-protein-dependent transport system permease family.</text>
</comment>
<dbReference type="PROSITE" id="PS50928">
    <property type="entry name" value="ABC_TM1"/>
    <property type="match status" value="1"/>
</dbReference>
<proteinExistence type="inferred from homology"/>
<evidence type="ECO:0000256" key="5">
    <source>
        <dbReference type="ARBA" id="ARBA00023136"/>
    </source>
</evidence>
<dbReference type="InterPro" id="IPR035906">
    <property type="entry name" value="MetI-like_sf"/>
</dbReference>
<keyword evidence="4 8" id="KW-1133">Transmembrane helix</keyword>
<dbReference type="GO" id="GO:0043190">
    <property type="term" value="C:ATP-binding cassette (ABC) transporter complex"/>
    <property type="evidence" value="ECO:0007669"/>
    <property type="project" value="InterPro"/>
</dbReference>
<evidence type="ECO:0000256" key="3">
    <source>
        <dbReference type="ARBA" id="ARBA00022692"/>
    </source>
</evidence>
<comment type="similarity">
    <text evidence="7">In the N-terminal section; belongs to the binding-protein-dependent transport system permease family.</text>
</comment>
<dbReference type="Gene3D" id="1.10.3720.10">
    <property type="entry name" value="MetI-like"/>
    <property type="match status" value="1"/>
</dbReference>
<organism evidence="10 11">
    <name type="scientific">Sphingomonas panacis</name>
    <dbReference type="NCBI Taxonomy" id="1560345"/>
    <lineage>
        <taxon>Bacteria</taxon>
        <taxon>Pseudomonadati</taxon>
        <taxon>Pseudomonadota</taxon>
        <taxon>Alphaproteobacteria</taxon>
        <taxon>Sphingomonadales</taxon>
        <taxon>Sphingomonadaceae</taxon>
        <taxon>Sphingomonas</taxon>
    </lineage>
</organism>
<dbReference type="PANTHER" id="PTHR30177:SF4">
    <property type="entry name" value="OSMOPROTECTANT IMPORT PERMEASE PROTEIN OSMW"/>
    <property type="match status" value="1"/>
</dbReference>
<dbReference type="InterPro" id="IPR007210">
    <property type="entry name" value="ABC_Gly_betaine_transp_sub-bd"/>
</dbReference>
<dbReference type="OrthoDB" id="9801163at2"/>
<dbReference type="Proteomes" id="UP000094256">
    <property type="component" value="Chromosome"/>
</dbReference>
<dbReference type="InterPro" id="IPR051204">
    <property type="entry name" value="ABC_transp_perm/SBD"/>
</dbReference>
<dbReference type="GO" id="GO:0031460">
    <property type="term" value="P:glycine betaine transport"/>
    <property type="evidence" value="ECO:0007669"/>
    <property type="project" value="TreeGrafter"/>
</dbReference>
<keyword evidence="2 8" id="KW-0813">Transport</keyword>
<comment type="similarity">
    <text evidence="6">In the C-terminal section; belongs to the OsmX family.</text>
</comment>
<evidence type="ECO:0000256" key="8">
    <source>
        <dbReference type="RuleBase" id="RU363032"/>
    </source>
</evidence>
<reference evidence="10 11" key="1">
    <citation type="submission" date="2016-01" db="EMBL/GenBank/DDBJ databases">
        <title>Complete genome and mega plasmid sequence of Sphingomonas panacis DCY99 elicits systemic resistance in rice to Xanthomonas oryzae.</title>
        <authorList>
            <person name="Kim Y.J."/>
            <person name="Yang D.C."/>
            <person name="Sing P."/>
        </authorList>
    </citation>
    <scope>NUCLEOTIDE SEQUENCE [LARGE SCALE GENOMIC DNA]</scope>
    <source>
        <strain evidence="10 11">DCY99</strain>
    </source>
</reference>
<dbReference type="Pfam" id="PF00528">
    <property type="entry name" value="BPD_transp_1"/>
    <property type="match status" value="1"/>
</dbReference>
<dbReference type="KEGG" id="span:AWL63_01100"/>
<name>A0A1B3Z5S4_9SPHN</name>
<evidence type="ECO:0000256" key="1">
    <source>
        <dbReference type="ARBA" id="ARBA00004651"/>
    </source>
</evidence>
<evidence type="ECO:0000256" key="2">
    <source>
        <dbReference type="ARBA" id="ARBA00022448"/>
    </source>
</evidence>
<dbReference type="CDD" id="cd06261">
    <property type="entry name" value="TM_PBP2"/>
    <property type="match status" value="1"/>
</dbReference>
<protein>
    <submittedName>
        <fullName evidence="10">ABC transporter permease</fullName>
    </submittedName>
</protein>
<evidence type="ECO:0000313" key="11">
    <source>
        <dbReference type="Proteomes" id="UP000094256"/>
    </source>
</evidence>
<dbReference type="STRING" id="1560345.AWL63_01100"/>
<dbReference type="InterPro" id="IPR000515">
    <property type="entry name" value="MetI-like"/>
</dbReference>
<dbReference type="Gene3D" id="3.40.190.120">
    <property type="entry name" value="Osmoprotection protein (prox), domain 2"/>
    <property type="match status" value="1"/>
</dbReference>
<feature type="transmembrane region" description="Helical" evidence="8">
    <location>
        <begin position="79"/>
        <end position="102"/>
    </location>
</feature>
<feature type="transmembrane region" description="Helical" evidence="8">
    <location>
        <begin position="51"/>
        <end position="73"/>
    </location>
</feature>
<feature type="transmembrane region" description="Helical" evidence="8">
    <location>
        <begin position="20"/>
        <end position="39"/>
    </location>
</feature>
<gene>
    <name evidence="10" type="ORF">AWL63_01100</name>
</gene>
<comment type="subcellular location">
    <subcellularLocation>
        <location evidence="1 8">Cell membrane</location>
        <topology evidence="1 8">Multi-pass membrane protein</topology>
    </subcellularLocation>
</comment>
<feature type="transmembrane region" description="Helical" evidence="8">
    <location>
        <begin position="185"/>
        <end position="208"/>
    </location>
</feature>
<keyword evidence="3 8" id="KW-0812">Transmembrane</keyword>
<dbReference type="RefSeq" id="WP_069203368.1">
    <property type="nucleotide sequence ID" value="NZ_CP014168.1"/>
</dbReference>
<dbReference type="EMBL" id="CP014168">
    <property type="protein sequence ID" value="AOH82784.1"/>
    <property type="molecule type" value="Genomic_DNA"/>
</dbReference>
<dbReference type="AlphaFoldDB" id="A0A1B3Z5S4"/>
<keyword evidence="5 8" id="KW-0472">Membrane</keyword>